<evidence type="ECO:0000256" key="6">
    <source>
        <dbReference type="RuleBase" id="RU362006"/>
    </source>
</evidence>
<accession>A0A1J1GPR5</accession>
<dbReference type="OrthoDB" id="10009287at2759"/>
<dbReference type="OMA" id="DTQYWVV"/>
<evidence type="ECO:0000313" key="8">
    <source>
        <dbReference type="EMBL" id="CRG94292.1"/>
    </source>
</evidence>
<keyword evidence="9" id="KW-1185">Reference proteome</keyword>
<dbReference type="GO" id="GO:0016020">
    <property type="term" value="C:membrane"/>
    <property type="evidence" value="ECO:0007669"/>
    <property type="project" value="UniProtKB-SubCell"/>
</dbReference>
<evidence type="ECO:0000256" key="2">
    <source>
        <dbReference type="ARBA" id="ARBA00008573"/>
    </source>
</evidence>
<dbReference type="RefSeq" id="XP_028527113.1">
    <property type="nucleotide sequence ID" value="XM_028670352.1"/>
</dbReference>
<keyword evidence="5 7" id="KW-0472">Membrane</keyword>
<dbReference type="AlphaFoldDB" id="A0A1J1GPR5"/>
<comment type="similarity">
    <text evidence="2 6">Belongs to the DP1 family.</text>
</comment>
<keyword evidence="4 7" id="KW-1133">Transmembrane helix</keyword>
<evidence type="ECO:0000256" key="7">
    <source>
        <dbReference type="SAM" id="Phobius"/>
    </source>
</evidence>
<comment type="caution">
    <text evidence="8">The sequence shown here is derived from an EMBL/GenBank/DDBJ whole genome shotgun (WGS) entry which is preliminary data.</text>
</comment>
<evidence type="ECO:0000256" key="5">
    <source>
        <dbReference type="ARBA" id="ARBA00023136"/>
    </source>
</evidence>
<evidence type="ECO:0000256" key="1">
    <source>
        <dbReference type="ARBA" id="ARBA00004141"/>
    </source>
</evidence>
<evidence type="ECO:0000256" key="3">
    <source>
        <dbReference type="ARBA" id="ARBA00022692"/>
    </source>
</evidence>
<feature type="transmembrane region" description="Helical" evidence="7">
    <location>
        <begin position="72"/>
        <end position="105"/>
    </location>
</feature>
<dbReference type="PANTHER" id="PTHR12300">
    <property type="entry name" value="HVA22-LIKE PROTEINS"/>
    <property type="match status" value="1"/>
</dbReference>
<dbReference type="VEuPathDB" id="PlasmoDB:PGAL8A_00399600"/>
<dbReference type="EMBL" id="CVMV01000022">
    <property type="protein sequence ID" value="CRG94292.1"/>
    <property type="molecule type" value="Genomic_DNA"/>
</dbReference>
<evidence type="ECO:0000313" key="9">
    <source>
        <dbReference type="Proteomes" id="UP000220797"/>
    </source>
</evidence>
<proteinExistence type="inferred from homology"/>
<feature type="transmembrane region" description="Helical" evidence="7">
    <location>
        <begin position="157"/>
        <end position="174"/>
    </location>
</feature>
<sequence length="236" mass="27742">MDKIKEYDKEKEQEKCNVVQGVQGIKKLSSKVLSDKLNNLDVSKVFDNIDDHIKKHPFINDLAKKFGVKPSYIIVPFFFFLFISLIFGWGAALICNVLGFAYPGIIKKINRLKRETYQSFKAVESQSTDETKLWLTYWVVFSLFFFLEYLIDIILFWIPFYYLIKLLFLLYLYMPQVRGAEMVYNFIIRPILLKHEKTIDDTVQKISQTATSHLTQITGNLTEKLVQEGIRRRNVN</sequence>
<dbReference type="GeneID" id="39732526"/>
<dbReference type="Proteomes" id="UP000220797">
    <property type="component" value="Unassembled WGS sequence"/>
</dbReference>
<dbReference type="InterPro" id="IPR004345">
    <property type="entry name" value="TB2_DP1_HVA22"/>
</dbReference>
<organism evidence="8 9">
    <name type="scientific">Plasmodium gallinaceum</name>
    <dbReference type="NCBI Taxonomy" id="5849"/>
    <lineage>
        <taxon>Eukaryota</taxon>
        <taxon>Sar</taxon>
        <taxon>Alveolata</taxon>
        <taxon>Apicomplexa</taxon>
        <taxon>Aconoidasida</taxon>
        <taxon>Haemosporida</taxon>
        <taxon>Plasmodiidae</taxon>
        <taxon>Plasmodium</taxon>
        <taxon>Plasmodium (Haemamoeba)</taxon>
    </lineage>
</organism>
<comment type="subcellular location">
    <subcellularLocation>
        <location evidence="1 6">Membrane</location>
        <topology evidence="1 6">Multi-pass membrane protein</topology>
    </subcellularLocation>
</comment>
<gene>
    <name evidence="8" type="ORF">PGAL8A_00399600</name>
</gene>
<keyword evidence="3 7" id="KW-0812">Transmembrane</keyword>
<dbReference type="Pfam" id="PF03134">
    <property type="entry name" value="TB2_DP1_HVA22"/>
    <property type="match status" value="1"/>
</dbReference>
<protein>
    <submittedName>
        <fullName evidence="8">HVA22/TB2/DP1 family protein, putative</fullName>
    </submittedName>
</protein>
<reference evidence="8" key="1">
    <citation type="submission" date="2015-04" db="EMBL/GenBank/DDBJ databases">
        <authorList>
            <consortium name="Pathogen Informatics"/>
        </authorList>
    </citation>
    <scope>NUCLEOTIDE SEQUENCE [LARGE SCALE GENOMIC DNA]</scope>
    <source>
        <strain evidence="8">8A</strain>
    </source>
</reference>
<name>A0A1J1GPR5_PLAGA</name>
<dbReference type="PANTHER" id="PTHR12300:SF161">
    <property type="entry name" value="RECEPTOR EXPRESSION-ENHANCING PROTEIN"/>
    <property type="match status" value="1"/>
</dbReference>
<evidence type="ECO:0000256" key="4">
    <source>
        <dbReference type="ARBA" id="ARBA00022989"/>
    </source>
</evidence>